<feature type="chain" id="PRO_5003338035" evidence="1">
    <location>
        <begin position="24"/>
        <end position="391"/>
    </location>
</feature>
<dbReference type="Gene3D" id="2.40.10.480">
    <property type="match status" value="1"/>
</dbReference>
<dbReference type="Gene3D" id="2.130.10.10">
    <property type="entry name" value="YVTN repeat-like/Quinoprotein amine dehydrogenase"/>
    <property type="match status" value="1"/>
</dbReference>
<feature type="domain" description="Pyrrolo-quinoline quinone repeat" evidence="2">
    <location>
        <begin position="189"/>
        <end position="341"/>
    </location>
</feature>
<dbReference type="InterPro" id="IPR015943">
    <property type="entry name" value="WD40/YVTN_repeat-like_dom_sf"/>
</dbReference>
<dbReference type="PANTHER" id="PTHR34512">
    <property type="entry name" value="CELL SURFACE PROTEIN"/>
    <property type="match status" value="1"/>
</dbReference>
<dbReference type="SUPFAM" id="SSF50998">
    <property type="entry name" value="Quinoprotein alcohol dehydrogenase-like"/>
    <property type="match status" value="1"/>
</dbReference>
<protein>
    <submittedName>
        <fullName evidence="3">Pyrrolo-quinoline quinone repeat-containing protein</fullName>
    </submittedName>
</protein>
<dbReference type="InterPro" id="IPR018391">
    <property type="entry name" value="PQQ_b-propeller_rpt"/>
</dbReference>
<dbReference type="PANTHER" id="PTHR34512:SF30">
    <property type="entry name" value="OUTER MEMBRANE PROTEIN ASSEMBLY FACTOR BAMB"/>
    <property type="match status" value="1"/>
</dbReference>
<dbReference type="InterPro" id="IPR011047">
    <property type="entry name" value="Quinoprotein_ADH-like_sf"/>
</dbReference>
<evidence type="ECO:0000313" key="4">
    <source>
        <dbReference type="Proteomes" id="UP000009226"/>
    </source>
</evidence>
<evidence type="ECO:0000256" key="1">
    <source>
        <dbReference type="SAM" id="SignalP"/>
    </source>
</evidence>
<dbReference type="eggNOG" id="COG1520">
    <property type="taxonomic scope" value="Bacteria"/>
</dbReference>
<dbReference type="AlphaFoldDB" id="F6B7U6"/>
<evidence type="ECO:0000259" key="2">
    <source>
        <dbReference type="Pfam" id="PF13360"/>
    </source>
</evidence>
<dbReference type="EMBL" id="CP002736">
    <property type="protein sequence ID" value="AEF94583.1"/>
    <property type="molecule type" value="Genomic_DNA"/>
</dbReference>
<dbReference type="SMART" id="SM00564">
    <property type="entry name" value="PQQ"/>
    <property type="match status" value="5"/>
</dbReference>
<sequence length="391" mass="43122" precursor="true">MRWIGICLLSIFIFTSINGPVQAAGRFYPYGEVKWMVEKVGKLSTEVTLTDNGLLYCPVGNKILCYDTVRGIKLWERKVDVGGKITEPLLVQEQTVYATGTDGIQQMKPNGSLTWIYRIYPKPKGTNSSGVVSGGPGGLIYLGLADGLYALEPKKNFKWRYSDDKNIVACLGDDRAVYVCLGDKTAGYTLKALGATGDRLWSTSLGDIKDVNMTFGPDGNLYVVTNPANLDRGSYGKVWCLDRLTGKEIWHYSVKAANLSRVTFSTDGRIVFCANSQLYCIDIHTGLLQWNLPLLNVVSGVAIDSTRQRIYAGSNDGRVYCVSFAGRLVWEKEIDRTAGQTLAKGGGIMIDTGKDEKDAISRAPVLLKDGSILVYTDKGNMYKFIDVYKER</sequence>
<keyword evidence="4" id="KW-1185">Reference proteome</keyword>
<proteinExistence type="predicted"/>
<dbReference type="Proteomes" id="UP000009226">
    <property type="component" value="Chromosome"/>
</dbReference>
<reference evidence="3 4" key="1">
    <citation type="submission" date="2011-05" db="EMBL/GenBank/DDBJ databases">
        <title>Complete sequence of Desulfotomaculum carboxydivorans CO-1-SRB.</title>
        <authorList>
            <consortium name="US DOE Joint Genome Institute"/>
            <person name="Lucas S."/>
            <person name="Han J."/>
            <person name="Lapidus A."/>
            <person name="Cheng J.-F."/>
            <person name="Goodwin L."/>
            <person name="Pitluck S."/>
            <person name="Peters L."/>
            <person name="Mikhailova N."/>
            <person name="Lu M."/>
            <person name="Han C."/>
            <person name="Tapia R."/>
            <person name="Land M."/>
            <person name="Hauser L."/>
            <person name="Kyrpides N."/>
            <person name="Ivanova N."/>
            <person name="Pagani I."/>
            <person name="Stams A."/>
            <person name="Plugge C."/>
            <person name="Muyzer G."/>
            <person name="Kuever J."/>
            <person name="Parshina S."/>
            <person name="Ivanova A."/>
            <person name="Nazina T."/>
            <person name="Woyke T."/>
        </authorList>
    </citation>
    <scope>NUCLEOTIDE SEQUENCE [LARGE SCALE GENOMIC DNA]</scope>
    <source>
        <strain evidence="4">DSM 14880 / VKM B-2319 / CO-1-SRB</strain>
    </source>
</reference>
<dbReference type="KEGG" id="dca:Desca_1735"/>
<dbReference type="InterPro" id="IPR002372">
    <property type="entry name" value="PQQ_rpt_dom"/>
</dbReference>
<gene>
    <name evidence="3" type="ordered locus">Desca_1735</name>
</gene>
<keyword evidence="1" id="KW-0732">Signal</keyword>
<dbReference type="HOGENOM" id="CLU_741291_0_0_9"/>
<evidence type="ECO:0000313" key="3">
    <source>
        <dbReference type="EMBL" id="AEF94583.1"/>
    </source>
</evidence>
<accession>F6B7U6</accession>
<dbReference type="RefSeq" id="WP_013810346.1">
    <property type="nucleotide sequence ID" value="NC_015565.1"/>
</dbReference>
<organism evidence="3 4">
    <name type="scientific">Desulfotomaculum nigrificans (strain DSM 14880 / VKM B-2319 / CO-1-SRB)</name>
    <name type="common">Desulfotomaculum carboxydivorans</name>
    <dbReference type="NCBI Taxonomy" id="868595"/>
    <lineage>
        <taxon>Bacteria</taxon>
        <taxon>Bacillati</taxon>
        <taxon>Bacillota</taxon>
        <taxon>Clostridia</taxon>
        <taxon>Eubacteriales</taxon>
        <taxon>Desulfotomaculaceae</taxon>
        <taxon>Desulfotomaculum</taxon>
    </lineage>
</organism>
<feature type="domain" description="Pyrrolo-quinoline quinone repeat" evidence="2">
    <location>
        <begin position="31"/>
        <end position="154"/>
    </location>
</feature>
<dbReference type="Pfam" id="PF13360">
    <property type="entry name" value="PQQ_2"/>
    <property type="match status" value="2"/>
</dbReference>
<dbReference type="STRING" id="868595.Desca_1735"/>
<name>F6B7U6_DESCC</name>
<feature type="signal peptide" evidence="1">
    <location>
        <begin position="1"/>
        <end position="23"/>
    </location>
</feature>